<dbReference type="PANTHER" id="PTHR43792:SF1">
    <property type="entry name" value="N-ACETYLTRANSFERASE DOMAIN-CONTAINING PROTEIN"/>
    <property type="match status" value="1"/>
</dbReference>
<reference evidence="2 3" key="1">
    <citation type="submission" date="2019-05" db="EMBL/GenBank/DDBJ databases">
        <title>Burkholderia sp. DHOD12, isolated from subtropical forest soil.</title>
        <authorList>
            <person name="Gao Z.-H."/>
            <person name="Qiu L.-H."/>
        </authorList>
    </citation>
    <scope>NUCLEOTIDE SEQUENCE [LARGE SCALE GENOMIC DNA]</scope>
    <source>
        <strain evidence="2 3">DHOD12</strain>
    </source>
</reference>
<proteinExistence type="predicted"/>
<evidence type="ECO:0000313" key="2">
    <source>
        <dbReference type="EMBL" id="QCP52286.1"/>
    </source>
</evidence>
<dbReference type="PANTHER" id="PTHR43792">
    <property type="entry name" value="GNAT FAMILY, PUTATIVE (AFU_ORTHOLOGUE AFUA_3G00765)-RELATED-RELATED"/>
    <property type="match status" value="1"/>
</dbReference>
<dbReference type="Pfam" id="PF13302">
    <property type="entry name" value="Acetyltransf_3"/>
    <property type="match status" value="1"/>
</dbReference>
<dbReference type="PROSITE" id="PS51186">
    <property type="entry name" value="GNAT"/>
    <property type="match status" value="1"/>
</dbReference>
<keyword evidence="3" id="KW-1185">Reference proteome</keyword>
<keyword evidence="2" id="KW-0808">Transferase</keyword>
<name>A0A4P8IV41_9BURK</name>
<dbReference type="Proteomes" id="UP000298656">
    <property type="component" value="Chromosome 2"/>
</dbReference>
<dbReference type="InterPro" id="IPR016181">
    <property type="entry name" value="Acyl_CoA_acyltransferase"/>
</dbReference>
<dbReference type="Gene3D" id="3.40.630.30">
    <property type="match status" value="1"/>
</dbReference>
<dbReference type="OrthoDB" id="9100705at2"/>
<dbReference type="InterPro" id="IPR000182">
    <property type="entry name" value="GNAT_dom"/>
</dbReference>
<dbReference type="AlphaFoldDB" id="A0A4P8IV41"/>
<dbReference type="KEGG" id="tvl:FAZ95_24200"/>
<sequence>MLFKPLDTMETPDLLLRPFTAADAPALFEQMLNDPETMHDLPFERHMTLDQTAAYIEDAERGWRDGTLIRYALECRKTGQLTGTIELKPALPRIEIGVIISRRGGMRRRRAGVFALQDLVDWLIEQPGVFRVFAYCAVDGASHSSMKRLGFVCEGLVKSYEPRPNRGLPAGDSYLFSKTRIAPQMPVPQNDGVAWLHSTLAWQ</sequence>
<accession>A0A4P8IV41</accession>
<feature type="domain" description="N-acetyltransferase" evidence="1">
    <location>
        <begin position="14"/>
        <end position="181"/>
    </location>
</feature>
<dbReference type="SUPFAM" id="SSF55729">
    <property type="entry name" value="Acyl-CoA N-acyltransferases (Nat)"/>
    <property type="match status" value="1"/>
</dbReference>
<evidence type="ECO:0000313" key="3">
    <source>
        <dbReference type="Proteomes" id="UP000298656"/>
    </source>
</evidence>
<dbReference type="InterPro" id="IPR051531">
    <property type="entry name" value="N-acetyltransferase"/>
</dbReference>
<dbReference type="RefSeq" id="WP_137335059.1">
    <property type="nucleotide sequence ID" value="NZ_CP040078.1"/>
</dbReference>
<dbReference type="GO" id="GO:0016747">
    <property type="term" value="F:acyltransferase activity, transferring groups other than amino-acyl groups"/>
    <property type="evidence" value="ECO:0007669"/>
    <property type="project" value="InterPro"/>
</dbReference>
<organism evidence="2 3">
    <name type="scientific">Trinickia violacea</name>
    <dbReference type="NCBI Taxonomy" id="2571746"/>
    <lineage>
        <taxon>Bacteria</taxon>
        <taxon>Pseudomonadati</taxon>
        <taxon>Pseudomonadota</taxon>
        <taxon>Betaproteobacteria</taxon>
        <taxon>Burkholderiales</taxon>
        <taxon>Burkholderiaceae</taxon>
        <taxon>Trinickia</taxon>
    </lineage>
</organism>
<dbReference type="EMBL" id="CP040078">
    <property type="protein sequence ID" value="QCP52286.1"/>
    <property type="molecule type" value="Genomic_DNA"/>
</dbReference>
<protein>
    <submittedName>
        <fullName evidence="2">GNAT family N-acetyltransferase</fullName>
    </submittedName>
</protein>
<evidence type="ECO:0000259" key="1">
    <source>
        <dbReference type="PROSITE" id="PS51186"/>
    </source>
</evidence>
<gene>
    <name evidence="2" type="ORF">FAZ95_24200</name>
</gene>